<evidence type="ECO:0000313" key="2">
    <source>
        <dbReference type="Proteomes" id="UP000238825"/>
    </source>
</evidence>
<organism evidence="1 2">
    <name type="scientific">Lysinibacillus sphaericus</name>
    <name type="common">Bacillus sphaericus</name>
    <dbReference type="NCBI Taxonomy" id="1421"/>
    <lineage>
        <taxon>Bacteria</taxon>
        <taxon>Bacillati</taxon>
        <taxon>Bacillota</taxon>
        <taxon>Bacilli</taxon>
        <taxon>Bacillales</taxon>
        <taxon>Bacillaceae</taxon>
        <taxon>Lysinibacillus</taxon>
    </lineage>
</organism>
<proteinExistence type="predicted"/>
<protein>
    <submittedName>
        <fullName evidence="1">Uncharacterized protein</fullName>
    </submittedName>
</protein>
<gene>
    <name evidence="1" type="ORF">LS41612_19915</name>
</gene>
<sequence>MKLCLSEVYLCFAGKQVAFAGISMRSAGKRFAFAGILLRFAGKRSTFAGILLRFAGILPHSAGNQIIPAYTFIP</sequence>
<dbReference type="Proteomes" id="UP000238825">
    <property type="component" value="Chromosome"/>
</dbReference>
<dbReference type="EMBL" id="CP019980">
    <property type="protein sequence ID" value="AVK98415.1"/>
    <property type="molecule type" value="Genomic_DNA"/>
</dbReference>
<accession>A0A2S0K4W3</accession>
<reference evidence="1 2" key="1">
    <citation type="submission" date="2017-03" db="EMBL/GenBank/DDBJ databases">
        <title>The whole genome sequencing and assembly of Lysinibacillus sphaericus DSM 28T strain.</title>
        <authorList>
            <person name="Lee Y.-J."/>
            <person name="Yi H."/>
            <person name="Bahn Y.-S."/>
            <person name="Kim J.F."/>
            <person name="Lee D.-W."/>
        </authorList>
    </citation>
    <scope>NUCLEOTIDE SEQUENCE [LARGE SCALE GENOMIC DNA]</scope>
    <source>
        <strain evidence="1 2">DSM 28</strain>
    </source>
</reference>
<dbReference type="AlphaFoldDB" id="A0A2S0K4W3"/>
<evidence type="ECO:0000313" key="1">
    <source>
        <dbReference type="EMBL" id="AVK98415.1"/>
    </source>
</evidence>
<name>A0A2S0K4W3_LYSSH</name>